<proteinExistence type="predicted"/>
<evidence type="ECO:0000256" key="4">
    <source>
        <dbReference type="PROSITE-ProRule" id="PRU00221"/>
    </source>
</evidence>
<dbReference type="Pfam" id="PF23411">
    <property type="entry name" value="Beta-prop_Vps41"/>
    <property type="match status" value="1"/>
</dbReference>
<dbReference type="InterPro" id="IPR000547">
    <property type="entry name" value="Clathrin_H-chain/VPS_repeat"/>
</dbReference>
<dbReference type="PROSITE" id="PS50236">
    <property type="entry name" value="CHCR"/>
    <property type="match status" value="1"/>
</dbReference>
<dbReference type="Pfam" id="PF23556">
    <property type="entry name" value="TPR_Vps41"/>
    <property type="match status" value="1"/>
</dbReference>
<dbReference type="SMART" id="SM00320">
    <property type="entry name" value="WD40"/>
    <property type="match status" value="2"/>
</dbReference>
<accession>L8GFE9</accession>
<dbReference type="InterPro" id="IPR045111">
    <property type="entry name" value="Vps41/Vps8"/>
</dbReference>
<keyword evidence="2" id="KW-0653">Protein transport</keyword>
<reference evidence="9 10" key="1">
    <citation type="journal article" date="2013" name="Genome Biol.">
        <title>Genome of Acanthamoeba castellanii highlights extensive lateral gene transfer and early evolution of tyrosine kinase signaling.</title>
        <authorList>
            <person name="Clarke M."/>
            <person name="Lohan A.J."/>
            <person name="Liu B."/>
            <person name="Lagkouvardos I."/>
            <person name="Roy S."/>
            <person name="Zafar N."/>
            <person name="Bertelli C."/>
            <person name="Schilde C."/>
            <person name="Kianianmomeni A."/>
            <person name="Burglin T.R."/>
            <person name="Frech C."/>
            <person name="Turcotte B."/>
            <person name="Kopec K.O."/>
            <person name="Synnott J.M."/>
            <person name="Choo C."/>
            <person name="Paponov I."/>
            <person name="Finkler A."/>
            <person name="Soon Heng Tan C."/>
            <person name="Hutchins A.P."/>
            <person name="Weinmeier T."/>
            <person name="Rattei T."/>
            <person name="Chu J.S."/>
            <person name="Gimenez G."/>
            <person name="Irimia M."/>
            <person name="Rigden D.J."/>
            <person name="Fitzpatrick D.A."/>
            <person name="Lorenzo-Morales J."/>
            <person name="Bateman A."/>
            <person name="Chiu C.H."/>
            <person name="Tang P."/>
            <person name="Hegemann P."/>
            <person name="Fromm H."/>
            <person name="Raoult D."/>
            <person name="Greub G."/>
            <person name="Miranda-Saavedra D."/>
            <person name="Chen N."/>
            <person name="Nash P."/>
            <person name="Ginger M.L."/>
            <person name="Horn M."/>
            <person name="Schaap P."/>
            <person name="Caler L."/>
            <person name="Loftus B."/>
        </authorList>
    </citation>
    <scope>NUCLEOTIDE SEQUENCE [LARGE SCALE GENOMIC DNA]</scope>
    <source>
        <strain evidence="9 10">Neff</strain>
    </source>
</reference>
<evidence type="ECO:0000256" key="6">
    <source>
        <dbReference type="SAM" id="MobiDB-lite"/>
    </source>
</evidence>
<dbReference type="InterPro" id="IPR057779">
    <property type="entry name" value="Znf_RING_Vps41"/>
</dbReference>
<evidence type="ECO:0000256" key="5">
    <source>
        <dbReference type="PROSITE-ProRule" id="PRU01006"/>
    </source>
</evidence>
<evidence type="ECO:0000256" key="2">
    <source>
        <dbReference type="ARBA" id="ARBA00022927"/>
    </source>
</evidence>
<dbReference type="SUPFAM" id="SSF50978">
    <property type="entry name" value="WD40 repeat-like"/>
    <property type="match status" value="1"/>
</dbReference>
<dbReference type="PANTHER" id="PTHR12616:SF1">
    <property type="entry name" value="VACUOLAR PROTEIN SORTING-ASSOCIATED PROTEIN 41 HOMOLOG"/>
    <property type="match status" value="1"/>
</dbReference>
<dbReference type="GO" id="GO:0016236">
    <property type="term" value="P:macroautophagy"/>
    <property type="evidence" value="ECO:0007669"/>
    <property type="project" value="TreeGrafter"/>
</dbReference>
<dbReference type="GO" id="GO:0009267">
    <property type="term" value="P:cellular response to starvation"/>
    <property type="evidence" value="ECO:0007669"/>
    <property type="project" value="TreeGrafter"/>
</dbReference>
<dbReference type="PANTHER" id="PTHR12616">
    <property type="entry name" value="VACUOLAR PROTEIN SORTING VPS41"/>
    <property type="match status" value="1"/>
</dbReference>
<dbReference type="InterPro" id="IPR015943">
    <property type="entry name" value="WD40/YVTN_repeat-like_dom_sf"/>
</dbReference>
<dbReference type="Gene3D" id="1.25.40.10">
    <property type="entry name" value="Tetratricopeptide repeat domain"/>
    <property type="match status" value="1"/>
</dbReference>
<feature type="region of interest" description="Disordered" evidence="6">
    <location>
        <begin position="1"/>
        <end position="35"/>
    </location>
</feature>
<feature type="repeat" description="WD" evidence="4">
    <location>
        <begin position="79"/>
        <end position="120"/>
    </location>
</feature>
<dbReference type="EMBL" id="KB008171">
    <property type="protein sequence ID" value="ELR10906.1"/>
    <property type="molecule type" value="Genomic_DNA"/>
</dbReference>
<feature type="compositionally biased region" description="Acidic residues" evidence="6">
    <location>
        <begin position="10"/>
        <end position="32"/>
    </location>
</feature>
<evidence type="ECO:0000256" key="3">
    <source>
        <dbReference type="ARBA" id="ARBA00029538"/>
    </source>
</evidence>
<dbReference type="OrthoDB" id="244107at2759"/>
<evidence type="ECO:0000313" key="10">
    <source>
        <dbReference type="Proteomes" id="UP000011083"/>
    </source>
</evidence>
<dbReference type="GO" id="GO:0030897">
    <property type="term" value="C:HOPS complex"/>
    <property type="evidence" value="ECO:0007669"/>
    <property type="project" value="TreeGrafter"/>
</dbReference>
<feature type="repeat" description="CHCR" evidence="5">
    <location>
        <begin position="509"/>
        <end position="652"/>
    </location>
</feature>
<evidence type="ECO:0000313" key="9">
    <source>
        <dbReference type="EMBL" id="ELR10906.1"/>
    </source>
</evidence>
<evidence type="ECO:0000259" key="7">
    <source>
        <dbReference type="Pfam" id="PF23411"/>
    </source>
</evidence>
<dbReference type="InterPro" id="IPR001680">
    <property type="entry name" value="WD40_rpt"/>
</dbReference>
<dbReference type="Proteomes" id="UP000011083">
    <property type="component" value="Unassembled WGS sequence"/>
</dbReference>
<dbReference type="InterPro" id="IPR057780">
    <property type="entry name" value="Beta-prop_Vps41"/>
</dbReference>
<dbReference type="GeneID" id="14911336"/>
<keyword evidence="1" id="KW-0813">Transport</keyword>
<gene>
    <name evidence="9" type="ORF">ACA1_145270</name>
</gene>
<dbReference type="VEuPathDB" id="AmoebaDB:ACA1_145270"/>
<dbReference type="GO" id="GO:0034058">
    <property type="term" value="P:endosomal vesicle fusion"/>
    <property type="evidence" value="ECO:0007669"/>
    <property type="project" value="TreeGrafter"/>
</dbReference>
<evidence type="ECO:0000256" key="1">
    <source>
        <dbReference type="ARBA" id="ARBA00022448"/>
    </source>
</evidence>
<dbReference type="SMART" id="SM00299">
    <property type="entry name" value="CLH"/>
    <property type="match status" value="1"/>
</dbReference>
<name>L8GFE9_ACACF</name>
<organism evidence="9 10">
    <name type="scientific">Acanthamoeba castellanii (strain ATCC 30010 / Neff)</name>
    <dbReference type="NCBI Taxonomy" id="1257118"/>
    <lineage>
        <taxon>Eukaryota</taxon>
        <taxon>Amoebozoa</taxon>
        <taxon>Discosea</taxon>
        <taxon>Longamoebia</taxon>
        <taxon>Centramoebida</taxon>
        <taxon>Acanthamoebidae</taxon>
        <taxon>Acanthamoeba</taxon>
    </lineage>
</organism>
<protein>
    <recommendedName>
        <fullName evidence="3">Vacuolar protein sorting-associated protein 41 homolog</fullName>
    </recommendedName>
</protein>
<evidence type="ECO:0000259" key="8">
    <source>
        <dbReference type="Pfam" id="PF23555"/>
    </source>
</evidence>
<dbReference type="AlphaFoldDB" id="L8GFE9"/>
<dbReference type="KEGG" id="acan:ACA1_145270"/>
<feature type="domain" description="Vps41 C-terminal RING finger" evidence="8">
    <location>
        <begin position="733"/>
        <end position="769"/>
    </location>
</feature>
<feature type="domain" description="Vps41 beta-propeller" evidence="7">
    <location>
        <begin position="35"/>
        <end position="358"/>
    </location>
</feature>
<dbReference type="PROSITE" id="PS50082">
    <property type="entry name" value="WD_REPEATS_2"/>
    <property type="match status" value="1"/>
</dbReference>
<dbReference type="InterPro" id="IPR036322">
    <property type="entry name" value="WD40_repeat_dom_sf"/>
</dbReference>
<keyword evidence="4" id="KW-0853">WD repeat</keyword>
<dbReference type="OMA" id="PQLVWQD"/>
<keyword evidence="10" id="KW-1185">Reference proteome</keyword>
<dbReference type="InterPro" id="IPR011990">
    <property type="entry name" value="TPR-like_helical_dom_sf"/>
</dbReference>
<dbReference type="Gene3D" id="2.130.10.10">
    <property type="entry name" value="YVTN repeat-like/Quinoprotein amine dehydrogenase"/>
    <property type="match status" value="1"/>
</dbReference>
<dbReference type="GO" id="GO:0005770">
    <property type="term" value="C:late endosome"/>
    <property type="evidence" value="ECO:0007669"/>
    <property type="project" value="TreeGrafter"/>
</dbReference>
<dbReference type="STRING" id="1257118.L8GFE9"/>
<dbReference type="Pfam" id="PF23555">
    <property type="entry name" value="zf-RING_Vps41"/>
    <property type="match status" value="1"/>
</dbReference>
<sequence length="850" mass="97016">MKQGARPGEDKEEVYEEGEDESDEEDEGEDEEPKLKYQRLGFSVLEILKDDSATCMHTLGTRTGMVYLLDFTGNMIKKYSNHSAAVNEISIDETGEYLASCSDDGRVVIHGLYSNEMVEFAYRSPILSVALDPHYARSKKRSFACGGRAGSLVLNVKGFFRSSNNVIHAAEGPIYAIAWCGSLIAWANDIGVKIYDVNTEQRITFIDRPKGSPKADLYRCSLCWEDPHTLLIGWADMERVEHTLPTAAPTRYVEIAEEYSAPQTTGAHLIDEHYFVCGIAPFGEYLCLLAYIEEEENGRKVPQPPELRIITRHNEEVSSDALTIHGYESYKATSYRLDHLASESLFYIVSPKDIVLAKPRDLDDHIAWLIDPYRARYEEALQAAEANEAQLLRHRLIDIGEKYLNHLLEKGEVAKAAELSPKILKRDGALWEKWIIEFARRRELKLKDYVYEMVLNHYLRHDHKGFYNLITEWPHTIYNIQNLITTYNLFHAIQDKVLLLIECDQDRAIKLFVDNVDKVPVKTVVQQLNDTPRIQHAYLHALFTKDPHLGEEYTLLQLKHYAEYDYKQLKPFLIQTIYPLEKAYKIVEERKLYPEMVYILGRMGNTKDALDLIIQKIGDVKQAIEFVQEQRDEELWGDLITQSMRNPKFVSGLLEHIGAFEAVNPLDLIRRIPNGMAIEGLRDRLVKIISDYNLQMSLREGCNTILKADCVDLMDRLYGGQRRAVSVSPDMHCALCSGVIIPTSVKDAGDVVAFFCNHGYHTRCLKLAIHTARGGGINNNSNADTRPEGTVENLSYNSIRAAEREMLNEENLAALRGGQLVCIICHHNKVKELKQRQQKQQAAPKDDWAY</sequence>
<dbReference type="RefSeq" id="XP_004332919.1">
    <property type="nucleotide sequence ID" value="XM_004332871.1"/>
</dbReference>
<dbReference type="GO" id="GO:0006623">
    <property type="term" value="P:protein targeting to vacuole"/>
    <property type="evidence" value="ECO:0007669"/>
    <property type="project" value="InterPro"/>
</dbReference>